<name>A0ABV0R8Z9_9TELE</name>
<organism evidence="1 2">
    <name type="scientific">Xenoophorus captivus</name>
    <dbReference type="NCBI Taxonomy" id="1517983"/>
    <lineage>
        <taxon>Eukaryota</taxon>
        <taxon>Metazoa</taxon>
        <taxon>Chordata</taxon>
        <taxon>Craniata</taxon>
        <taxon>Vertebrata</taxon>
        <taxon>Euteleostomi</taxon>
        <taxon>Actinopterygii</taxon>
        <taxon>Neopterygii</taxon>
        <taxon>Teleostei</taxon>
        <taxon>Neoteleostei</taxon>
        <taxon>Acanthomorphata</taxon>
        <taxon>Ovalentaria</taxon>
        <taxon>Atherinomorphae</taxon>
        <taxon>Cyprinodontiformes</taxon>
        <taxon>Goodeidae</taxon>
        <taxon>Xenoophorus</taxon>
    </lineage>
</organism>
<accession>A0ABV0R8Z9</accession>
<dbReference type="Proteomes" id="UP001434883">
    <property type="component" value="Unassembled WGS sequence"/>
</dbReference>
<protein>
    <submittedName>
        <fullName evidence="1">Uncharacterized protein</fullName>
    </submittedName>
</protein>
<sequence length="125" mass="14169">VIQSIIKLKPKSKYILAIDGAKNTLEDIVKKEMINGADLDDISEEAAAAAEEQLEMINQSMEANQEHVFALNASDDFLTKRVQGLPRSLAEKMRYTQEEFVPRLARYRQLFSAEETVLNIFYGTT</sequence>
<dbReference type="EMBL" id="JAHRIN010036923">
    <property type="protein sequence ID" value="MEQ2204619.1"/>
    <property type="molecule type" value="Genomic_DNA"/>
</dbReference>
<comment type="caution">
    <text evidence="1">The sequence shown here is derived from an EMBL/GenBank/DDBJ whole genome shotgun (WGS) entry which is preliminary data.</text>
</comment>
<gene>
    <name evidence="1" type="ORF">XENOCAPTIV_015973</name>
</gene>
<evidence type="ECO:0000313" key="1">
    <source>
        <dbReference type="EMBL" id="MEQ2204619.1"/>
    </source>
</evidence>
<reference evidence="1 2" key="1">
    <citation type="submission" date="2021-06" db="EMBL/GenBank/DDBJ databases">
        <authorList>
            <person name="Palmer J.M."/>
        </authorList>
    </citation>
    <scope>NUCLEOTIDE SEQUENCE [LARGE SCALE GENOMIC DNA]</scope>
    <source>
        <strain evidence="1 2">XC_2019</strain>
        <tissue evidence="1">Muscle</tissue>
    </source>
</reference>
<proteinExistence type="predicted"/>
<feature type="non-terminal residue" evidence="1">
    <location>
        <position position="1"/>
    </location>
</feature>
<keyword evidence="2" id="KW-1185">Reference proteome</keyword>
<evidence type="ECO:0000313" key="2">
    <source>
        <dbReference type="Proteomes" id="UP001434883"/>
    </source>
</evidence>